<name>A0A2B0MQ01_BACCE</name>
<dbReference type="EMBL" id="NUWN01000021">
    <property type="protein sequence ID" value="PFK46232.1"/>
    <property type="molecule type" value="Genomic_DNA"/>
</dbReference>
<evidence type="ECO:0000313" key="2">
    <source>
        <dbReference type="Proteomes" id="UP000242656"/>
    </source>
</evidence>
<sequence>MTIRFCKEAVAYLKPIVKEDLAEECFTSPEESSFVHTFFNEDLILTFLVEDHQNYSFQYVQNRHIFGEGLDEKQLLEIGIDNLYKLADEKELRVHTLTEGCFALILDGNFEASLIVLDDLWDYSLEKFVSNGYAVAIPARDILVFCDCNDRNGIEKMKSIIKKVWEDGEHLLIDKILMRSEGKWSYLGYK</sequence>
<protein>
    <recommendedName>
        <fullName evidence="3">DUF1444 domain-containing protein</fullName>
    </recommendedName>
</protein>
<dbReference type="Proteomes" id="UP000242656">
    <property type="component" value="Unassembled WGS sequence"/>
</dbReference>
<dbReference type="RefSeq" id="WP_098489978.1">
    <property type="nucleotide sequence ID" value="NZ_NUWN01000021.1"/>
</dbReference>
<reference evidence="1 2" key="1">
    <citation type="submission" date="2017-09" db="EMBL/GenBank/DDBJ databases">
        <title>Large-scale bioinformatics analysis of Bacillus genomes uncovers conserved roles of natural products in bacterial physiology.</title>
        <authorList>
            <consortium name="Agbiome Team Llc"/>
            <person name="Bleich R.M."/>
            <person name="Grubbs K.J."/>
            <person name="Santa Maria K.C."/>
            <person name="Allen S.E."/>
            <person name="Farag S."/>
            <person name="Shank E.A."/>
            <person name="Bowers A."/>
        </authorList>
    </citation>
    <scope>NUCLEOTIDE SEQUENCE [LARGE SCALE GENOMIC DNA]</scope>
    <source>
        <strain evidence="1 2">AFS083043</strain>
    </source>
</reference>
<evidence type="ECO:0008006" key="3">
    <source>
        <dbReference type="Google" id="ProtNLM"/>
    </source>
</evidence>
<gene>
    <name evidence="1" type="ORF">COI93_05420</name>
</gene>
<accession>A0A2B0MQ01</accession>
<organism evidence="1 2">
    <name type="scientific">Bacillus cereus</name>
    <dbReference type="NCBI Taxonomy" id="1396"/>
    <lineage>
        <taxon>Bacteria</taxon>
        <taxon>Bacillati</taxon>
        <taxon>Bacillota</taxon>
        <taxon>Bacilli</taxon>
        <taxon>Bacillales</taxon>
        <taxon>Bacillaceae</taxon>
        <taxon>Bacillus</taxon>
        <taxon>Bacillus cereus group</taxon>
    </lineage>
</organism>
<proteinExistence type="predicted"/>
<comment type="caution">
    <text evidence="1">The sequence shown here is derived from an EMBL/GenBank/DDBJ whole genome shotgun (WGS) entry which is preliminary data.</text>
</comment>
<dbReference type="AlphaFoldDB" id="A0A2B0MQ01"/>
<evidence type="ECO:0000313" key="1">
    <source>
        <dbReference type="EMBL" id="PFK46232.1"/>
    </source>
</evidence>